<evidence type="ECO:0000313" key="5">
    <source>
        <dbReference type="Proteomes" id="UP001341840"/>
    </source>
</evidence>
<dbReference type="Gene3D" id="3.80.10.10">
    <property type="entry name" value="Ribonuclease Inhibitor"/>
    <property type="match status" value="1"/>
</dbReference>
<evidence type="ECO:0000256" key="2">
    <source>
        <dbReference type="ARBA" id="ARBA00022821"/>
    </source>
</evidence>
<dbReference type="Pfam" id="PF23559">
    <property type="entry name" value="WHD_DRP"/>
    <property type="match status" value="1"/>
</dbReference>
<dbReference type="Proteomes" id="UP001341840">
    <property type="component" value="Unassembled WGS sequence"/>
</dbReference>
<organism evidence="4 5">
    <name type="scientific">Stylosanthes scabra</name>
    <dbReference type="NCBI Taxonomy" id="79078"/>
    <lineage>
        <taxon>Eukaryota</taxon>
        <taxon>Viridiplantae</taxon>
        <taxon>Streptophyta</taxon>
        <taxon>Embryophyta</taxon>
        <taxon>Tracheophyta</taxon>
        <taxon>Spermatophyta</taxon>
        <taxon>Magnoliopsida</taxon>
        <taxon>eudicotyledons</taxon>
        <taxon>Gunneridae</taxon>
        <taxon>Pentapetalae</taxon>
        <taxon>rosids</taxon>
        <taxon>fabids</taxon>
        <taxon>Fabales</taxon>
        <taxon>Fabaceae</taxon>
        <taxon>Papilionoideae</taxon>
        <taxon>50 kb inversion clade</taxon>
        <taxon>dalbergioids sensu lato</taxon>
        <taxon>Dalbergieae</taxon>
        <taxon>Pterocarpus clade</taxon>
        <taxon>Stylosanthes</taxon>
    </lineage>
</organism>
<evidence type="ECO:0000259" key="3">
    <source>
        <dbReference type="Pfam" id="PF23559"/>
    </source>
</evidence>
<evidence type="ECO:0000313" key="4">
    <source>
        <dbReference type="EMBL" id="MED6112637.1"/>
    </source>
</evidence>
<dbReference type="SUPFAM" id="SSF52047">
    <property type="entry name" value="RNI-like"/>
    <property type="match status" value="1"/>
</dbReference>
<keyword evidence="5" id="KW-1185">Reference proteome</keyword>
<dbReference type="PANTHER" id="PTHR36766:SF40">
    <property type="entry name" value="DISEASE RESISTANCE PROTEIN RGA3"/>
    <property type="match status" value="1"/>
</dbReference>
<dbReference type="PANTHER" id="PTHR36766">
    <property type="entry name" value="PLANT BROAD-SPECTRUM MILDEW RESISTANCE PROTEIN RPW8"/>
    <property type="match status" value="1"/>
</dbReference>
<sequence length="333" mass="37953">MQSRSTEEEWLEVKKSQLWSLPEPDENDIMPVLRISYSSLTPTLKQCFAFCAIFPKDKEIMKQELIYLWMANGFISSSPNLEVEKVGNMVWNALYQDLLIWGMGDVRYIDEDESYEGVEAIPFPSLQQLDVRDLPNVERLLKRETANMFPSLSTLLIERCPKLQLPCLPRVKHLTVWRCSSETLGSISNLNGLNKLGLSGSDKDVVWCFPEGMMSNMTSLSTLNIAYFSELKELPSDFTKLTALSDLSIVGCDKLECLPEQGFEDLCSLRRLYIRDCEALRCLPEGIRHLTSLQYLSISFCPALKERCKEGTGQDWHKIAHIPQVILKASHSD</sequence>
<accession>A0ABU6QKW2</accession>
<dbReference type="InterPro" id="IPR036388">
    <property type="entry name" value="WH-like_DNA-bd_sf"/>
</dbReference>
<keyword evidence="1" id="KW-0677">Repeat</keyword>
<name>A0ABU6QKW2_9FABA</name>
<comment type="caution">
    <text evidence="4">The sequence shown here is derived from an EMBL/GenBank/DDBJ whole genome shotgun (WGS) entry which is preliminary data.</text>
</comment>
<proteinExistence type="predicted"/>
<dbReference type="InterPro" id="IPR058922">
    <property type="entry name" value="WHD_DRP"/>
</dbReference>
<reference evidence="4 5" key="1">
    <citation type="journal article" date="2023" name="Plants (Basel)">
        <title>Bridging the Gap: Combining Genomics and Transcriptomics Approaches to Understand Stylosanthes scabra, an Orphan Legume from the Brazilian Caatinga.</title>
        <authorList>
            <person name="Ferreira-Neto J.R.C."/>
            <person name="da Silva M.D."/>
            <person name="Binneck E."/>
            <person name="de Melo N.F."/>
            <person name="da Silva R.H."/>
            <person name="de Melo A.L.T.M."/>
            <person name="Pandolfi V."/>
            <person name="Bustamante F.O."/>
            <person name="Brasileiro-Vidal A.C."/>
            <person name="Benko-Iseppon A.M."/>
        </authorList>
    </citation>
    <scope>NUCLEOTIDE SEQUENCE [LARGE SCALE GENOMIC DNA]</scope>
    <source>
        <tissue evidence="4">Leaves</tissue>
    </source>
</reference>
<keyword evidence="2" id="KW-0611">Plant defense</keyword>
<protein>
    <recommendedName>
        <fullName evidence="3">Disease resistance protein winged helix domain-containing protein</fullName>
    </recommendedName>
</protein>
<dbReference type="Gene3D" id="1.10.10.10">
    <property type="entry name" value="Winged helix-like DNA-binding domain superfamily/Winged helix DNA-binding domain"/>
    <property type="match status" value="1"/>
</dbReference>
<evidence type="ECO:0000256" key="1">
    <source>
        <dbReference type="ARBA" id="ARBA00022737"/>
    </source>
</evidence>
<dbReference type="InterPro" id="IPR032675">
    <property type="entry name" value="LRR_dom_sf"/>
</dbReference>
<gene>
    <name evidence="4" type="ORF">PIB30_063398</name>
</gene>
<dbReference type="EMBL" id="JASCZI010000603">
    <property type="protein sequence ID" value="MED6112637.1"/>
    <property type="molecule type" value="Genomic_DNA"/>
</dbReference>
<feature type="domain" description="Disease resistance protein winged helix" evidence="3">
    <location>
        <begin position="53"/>
        <end position="101"/>
    </location>
</feature>